<comment type="caution">
    <text evidence="3">The sequence shown here is derived from an EMBL/GenBank/DDBJ whole genome shotgun (WGS) entry which is preliminary data.</text>
</comment>
<dbReference type="Pfam" id="PF04397">
    <property type="entry name" value="LytTR"/>
    <property type="match status" value="1"/>
</dbReference>
<organism evidence="3 4">
    <name type="scientific">Bowmanella pacifica</name>
    <dbReference type="NCBI Taxonomy" id="502051"/>
    <lineage>
        <taxon>Bacteria</taxon>
        <taxon>Pseudomonadati</taxon>
        <taxon>Pseudomonadota</taxon>
        <taxon>Gammaproteobacteria</taxon>
        <taxon>Alteromonadales</taxon>
        <taxon>Alteromonadaceae</taxon>
        <taxon>Bowmanella</taxon>
    </lineage>
</organism>
<dbReference type="SMART" id="SM00850">
    <property type="entry name" value="LytTR"/>
    <property type="match status" value="1"/>
</dbReference>
<dbReference type="GO" id="GO:0000156">
    <property type="term" value="F:phosphorelay response regulator activity"/>
    <property type="evidence" value="ECO:0007669"/>
    <property type="project" value="InterPro"/>
</dbReference>
<dbReference type="Gene3D" id="2.40.50.1020">
    <property type="entry name" value="LytTr DNA-binding domain"/>
    <property type="match status" value="1"/>
</dbReference>
<evidence type="ECO:0000313" key="3">
    <source>
        <dbReference type="EMBL" id="GGO64134.1"/>
    </source>
</evidence>
<dbReference type="PANTHER" id="PTHR37299:SF1">
    <property type="entry name" value="STAGE 0 SPORULATION PROTEIN A HOMOLOG"/>
    <property type="match status" value="1"/>
</dbReference>
<feature type="domain" description="HTH LytTR-type" evidence="2">
    <location>
        <begin position="134"/>
        <end position="239"/>
    </location>
</feature>
<accession>A0A917YTP6</accession>
<protein>
    <submittedName>
        <fullName evidence="3">DNA-binding response regulator</fullName>
    </submittedName>
</protein>
<keyword evidence="3" id="KW-0238">DNA-binding</keyword>
<dbReference type="GO" id="GO:0003677">
    <property type="term" value="F:DNA binding"/>
    <property type="evidence" value="ECO:0007669"/>
    <property type="project" value="UniProtKB-KW"/>
</dbReference>
<keyword evidence="1" id="KW-0902">Two-component regulatory system</keyword>
<gene>
    <name evidence="3" type="ORF">GCM10010982_02820</name>
</gene>
<dbReference type="EMBL" id="BMLS01000001">
    <property type="protein sequence ID" value="GGO64134.1"/>
    <property type="molecule type" value="Genomic_DNA"/>
</dbReference>
<dbReference type="PROSITE" id="PS50930">
    <property type="entry name" value="HTH_LYTTR"/>
    <property type="match status" value="1"/>
</dbReference>
<dbReference type="InterPro" id="IPR011006">
    <property type="entry name" value="CheY-like_superfamily"/>
</dbReference>
<evidence type="ECO:0000313" key="4">
    <source>
        <dbReference type="Proteomes" id="UP000606935"/>
    </source>
</evidence>
<keyword evidence="4" id="KW-1185">Reference proteome</keyword>
<dbReference type="Proteomes" id="UP000606935">
    <property type="component" value="Unassembled WGS sequence"/>
</dbReference>
<evidence type="ECO:0000259" key="2">
    <source>
        <dbReference type="PROSITE" id="PS50930"/>
    </source>
</evidence>
<reference evidence="3" key="2">
    <citation type="submission" date="2020-09" db="EMBL/GenBank/DDBJ databases">
        <authorList>
            <person name="Sun Q."/>
            <person name="Zhou Y."/>
        </authorList>
    </citation>
    <scope>NUCLEOTIDE SEQUENCE</scope>
    <source>
        <strain evidence="3">CGMCC 1.7086</strain>
    </source>
</reference>
<dbReference type="InterPro" id="IPR007492">
    <property type="entry name" value="LytTR_DNA-bd_dom"/>
</dbReference>
<reference evidence="3" key="1">
    <citation type="journal article" date="2014" name="Int. J. Syst. Evol. Microbiol.">
        <title>Complete genome sequence of Corynebacterium casei LMG S-19264T (=DSM 44701T), isolated from a smear-ripened cheese.</title>
        <authorList>
            <consortium name="US DOE Joint Genome Institute (JGI-PGF)"/>
            <person name="Walter F."/>
            <person name="Albersmeier A."/>
            <person name="Kalinowski J."/>
            <person name="Ruckert C."/>
        </authorList>
    </citation>
    <scope>NUCLEOTIDE SEQUENCE</scope>
    <source>
        <strain evidence="3">CGMCC 1.7086</strain>
    </source>
</reference>
<sequence>MIRALMLSRESNLDSVLGAWMAECADIKLIACCSSLDELTRFLPIDLLFIDLDDETGICDLLPAGVITVLLSSKAEHAVDAYNADARDFLLKPISKQRFQSCLFRVRNNAFLPPAVSKQSNPASQLAPVYQTRLIVRDPGRFRFVDVSDIDAIKGAGNYVDLLLRDGRHLLHRETLNNLERKLNPADFVRVNRSFIIRFPSIMEVRANVQGEYTIVLRNERELTLSKRSRQKLTELLEVS</sequence>
<evidence type="ECO:0000256" key="1">
    <source>
        <dbReference type="ARBA" id="ARBA00023012"/>
    </source>
</evidence>
<dbReference type="SUPFAM" id="SSF52172">
    <property type="entry name" value="CheY-like"/>
    <property type="match status" value="1"/>
</dbReference>
<dbReference type="InterPro" id="IPR046947">
    <property type="entry name" value="LytR-like"/>
</dbReference>
<dbReference type="PANTHER" id="PTHR37299">
    <property type="entry name" value="TRANSCRIPTIONAL REGULATOR-RELATED"/>
    <property type="match status" value="1"/>
</dbReference>
<proteinExistence type="predicted"/>
<dbReference type="AlphaFoldDB" id="A0A917YTP6"/>
<name>A0A917YTP6_9ALTE</name>